<dbReference type="EMBL" id="JAGPYM010000003">
    <property type="protein sequence ID" value="KAH6897217.1"/>
    <property type="molecule type" value="Genomic_DNA"/>
</dbReference>
<evidence type="ECO:0000313" key="3">
    <source>
        <dbReference type="Proteomes" id="UP000777438"/>
    </source>
</evidence>
<accession>A0A9P9AUD7</accession>
<proteinExistence type="predicted"/>
<dbReference type="Pfam" id="PF26001">
    <property type="entry name" value="Pex8"/>
    <property type="match status" value="1"/>
</dbReference>
<sequence>MSSSERLLNTVLQHYQDVHDATKTEQILGSTVHLLTELSNPLNLGVLTSQLLTAPAIWQLSGGVRNSVRVMSIYNSAATRIHNYEAAWRDDKSKPHEGGGLRCEEWTRSVVKGADDRSRRWQHLLVLTGVLMGMEGNERRSLSRSLRNTLGTAVVTAANLALETQLADGPIAGASIVIALNYAFPLLSDYHKSLLNCNALLPLAVWAITAEEGFCDGQFLVAIGAEVAESPAHQLAWSTMTPSFRHLQELEKRPIMANMGPLSKLTGFVVQHTPDTRVVLHAQDALLEFTRKVLDAWSKNRLSDIDPAVEQTALTPETLRSTWRTLWALLKNLMFGVVALLQAIVSRSLLDPLMLSDAVAPAIAAKSLHILRNLYFISSRNSNSAFQVYAFTYLTSIDVISRNAPVAYSFLHVTRPAENGPVSTTHLQRTLDLFYLNLAEHLPLTLSTEACEALIIKPATAYISHEGTMTPSMVDLFEAAHSAILSTLSCPQHSPLTIQITPFYVVKLFESFPLQISARQFRVAFKTVMQIVSPPFPIADMEPQFSETLLEILRSNIATAPGNPLPPTPDALSRAGSSAQDEDGPLSHQSSLTLALVDSLPFLPLPLVEEWLTIAAQALNEIEDPMLREPVKKRFLEILVSGEMDVERAAIGVAWWGTHGGRDMVYSGAAQDAMMSGALGVDRTSKL</sequence>
<reference evidence="2 3" key="1">
    <citation type="journal article" date="2021" name="Nat. Commun.">
        <title>Genetic determinants of endophytism in the Arabidopsis root mycobiome.</title>
        <authorList>
            <person name="Mesny F."/>
            <person name="Miyauchi S."/>
            <person name="Thiergart T."/>
            <person name="Pickel B."/>
            <person name="Atanasova L."/>
            <person name="Karlsson M."/>
            <person name="Huettel B."/>
            <person name="Barry K.W."/>
            <person name="Haridas S."/>
            <person name="Chen C."/>
            <person name="Bauer D."/>
            <person name="Andreopoulos W."/>
            <person name="Pangilinan J."/>
            <person name="LaButti K."/>
            <person name="Riley R."/>
            <person name="Lipzen A."/>
            <person name="Clum A."/>
            <person name="Drula E."/>
            <person name="Henrissat B."/>
            <person name="Kohler A."/>
            <person name="Grigoriev I.V."/>
            <person name="Martin F.M."/>
            <person name="Hacquard S."/>
        </authorList>
    </citation>
    <scope>NUCLEOTIDE SEQUENCE [LARGE SCALE GENOMIC DNA]</scope>
    <source>
        <strain evidence="2 3">MPI-CAGE-CH-0241</strain>
    </source>
</reference>
<protein>
    <recommendedName>
        <fullName evidence="4">Peroxisomal membrane protein PEX17</fullName>
    </recommendedName>
</protein>
<dbReference type="InterPro" id="IPR055334">
    <property type="entry name" value="PEX8-like"/>
</dbReference>
<dbReference type="PANTHER" id="PTHR39214">
    <property type="entry name" value="MICROBODY (PEROXISOME) BIOGENESIS PROTEIN PEROXIN 8 (EUROFUNG)"/>
    <property type="match status" value="1"/>
</dbReference>
<keyword evidence="3" id="KW-1185">Reference proteome</keyword>
<evidence type="ECO:0008006" key="4">
    <source>
        <dbReference type="Google" id="ProtNLM"/>
    </source>
</evidence>
<feature type="region of interest" description="Disordered" evidence="1">
    <location>
        <begin position="560"/>
        <end position="586"/>
    </location>
</feature>
<dbReference type="PANTHER" id="PTHR39214:SF1">
    <property type="entry name" value="MICROBODY (PEROXISOME) BIOGENESIS PROTEIN PEROXIN 8 (EUROFUNG)"/>
    <property type="match status" value="1"/>
</dbReference>
<gene>
    <name evidence="2" type="ORF">B0T10DRAFT_179923</name>
</gene>
<evidence type="ECO:0000256" key="1">
    <source>
        <dbReference type="SAM" id="MobiDB-lite"/>
    </source>
</evidence>
<dbReference type="AlphaFoldDB" id="A0A9P9AUD7"/>
<dbReference type="OrthoDB" id="2357318at2759"/>
<dbReference type="Proteomes" id="UP000777438">
    <property type="component" value="Unassembled WGS sequence"/>
</dbReference>
<comment type="caution">
    <text evidence="2">The sequence shown here is derived from an EMBL/GenBank/DDBJ whole genome shotgun (WGS) entry which is preliminary data.</text>
</comment>
<evidence type="ECO:0000313" key="2">
    <source>
        <dbReference type="EMBL" id="KAH6897217.1"/>
    </source>
</evidence>
<name>A0A9P9AUD7_9HYPO</name>
<organism evidence="2 3">
    <name type="scientific">Thelonectria olida</name>
    <dbReference type="NCBI Taxonomy" id="1576542"/>
    <lineage>
        <taxon>Eukaryota</taxon>
        <taxon>Fungi</taxon>
        <taxon>Dikarya</taxon>
        <taxon>Ascomycota</taxon>
        <taxon>Pezizomycotina</taxon>
        <taxon>Sordariomycetes</taxon>
        <taxon>Hypocreomycetidae</taxon>
        <taxon>Hypocreales</taxon>
        <taxon>Nectriaceae</taxon>
        <taxon>Thelonectria</taxon>
    </lineage>
</organism>